<dbReference type="Proteomes" id="UP000501094">
    <property type="component" value="Chromosome"/>
</dbReference>
<name>A0A6H1Q2V9_9PROT</name>
<dbReference type="Gene3D" id="3.40.50.720">
    <property type="entry name" value="NAD(P)-binding Rossmann-like Domain"/>
    <property type="match status" value="1"/>
</dbReference>
<evidence type="ECO:0000313" key="1">
    <source>
        <dbReference type="EMBL" id="QIZ20840.1"/>
    </source>
</evidence>
<sequence>MSILIAGSKGQIGKDLFKYFKNKSDIVGLERNKLVISKSKDAKSKMIRTNDPFQYLINKKINFDLYINCIAVHEFSKKKKKNFFLSQIFWH</sequence>
<accession>A0A6H1Q2V9</accession>
<reference evidence="1 2" key="1">
    <citation type="journal article" date="2020" name="Nat. Microbiol.">
        <title>Lysogenic host-virus interactions in SAR11 marine bacteria.</title>
        <authorList>
            <person name="Morris R.M."/>
            <person name="Cain K.R."/>
            <person name="Hvorecny K.L."/>
            <person name="Kollman J.M."/>
        </authorList>
    </citation>
    <scope>NUCLEOTIDE SEQUENCE [LARGE SCALE GENOMIC DNA]</scope>
    <source>
        <strain evidence="1 2">NP1</strain>
    </source>
</reference>
<evidence type="ECO:0000313" key="2">
    <source>
        <dbReference type="Proteomes" id="UP000501094"/>
    </source>
</evidence>
<protein>
    <submittedName>
        <fullName evidence="1">Uncharacterized protein</fullName>
    </submittedName>
</protein>
<proteinExistence type="predicted"/>
<organism evidence="1 2">
    <name type="scientific">Candidatus Pelagibacter giovannonii</name>
    <dbReference type="NCBI Taxonomy" id="2563896"/>
    <lineage>
        <taxon>Bacteria</taxon>
        <taxon>Pseudomonadati</taxon>
        <taxon>Pseudomonadota</taxon>
        <taxon>Alphaproteobacteria</taxon>
        <taxon>Candidatus Pelagibacterales</taxon>
        <taxon>Candidatus Pelagibacteraceae</taxon>
        <taxon>Candidatus Pelagibacter</taxon>
    </lineage>
</organism>
<gene>
    <name evidence="1" type="ORF">E5R92_03450</name>
</gene>
<dbReference type="RefSeq" id="WP_168606718.1">
    <property type="nucleotide sequence ID" value="NZ_CP038852.1"/>
</dbReference>
<dbReference type="AlphaFoldDB" id="A0A6H1Q2V9"/>
<keyword evidence="2" id="KW-1185">Reference proteome</keyword>
<dbReference type="KEGG" id="peg:E5R92_03450"/>
<dbReference type="EMBL" id="CP038852">
    <property type="protein sequence ID" value="QIZ20840.1"/>
    <property type="molecule type" value="Genomic_DNA"/>
</dbReference>